<name>A0A081FZV0_9GAMM</name>
<reference evidence="2 3" key="1">
    <citation type="submission" date="2014-04" db="EMBL/GenBank/DDBJ databases">
        <title>Marinobacterium kochiensis sp. nov., isolated from sediment sample collected from Kochi backwaters in Kerala, India.</title>
        <authorList>
            <person name="Singh A."/>
            <person name="Pinnaka A.K."/>
        </authorList>
    </citation>
    <scope>NUCLEOTIDE SEQUENCE [LARGE SCALE GENOMIC DNA]</scope>
    <source>
        <strain evidence="2 3">AK27</strain>
    </source>
</reference>
<dbReference type="EMBL" id="JMQN01000021">
    <property type="protein sequence ID" value="KEA64055.1"/>
    <property type="molecule type" value="Genomic_DNA"/>
</dbReference>
<dbReference type="InterPro" id="IPR018636">
    <property type="entry name" value="DUF2058"/>
</dbReference>
<feature type="compositionally biased region" description="Low complexity" evidence="1">
    <location>
        <begin position="34"/>
        <end position="47"/>
    </location>
</feature>
<sequence length="176" mass="20143">MAISLQDQLLKAGIANKQQAKKAKQEKKKEKKGQAPANNGDEQAALEAARKAKAERDRELNRQREAEQAQKAATAEVRQLLAQHAVRLPQNGETRYNFVHEKKVKSLWIDDSMLKQLAREQLLIAFFDGRYQIIPAEIGDRIDQRLTGVVLPRPEPEKTEEDDPYANYQIPDDLMW</sequence>
<feature type="compositionally biased region" description="Basic and acidic residues" evidence="1">
    <location>
        <begin position="48"/>
        <end position="68"/>
    </location>
</feature>
<accession>A0A081FZV0</accession>
<evidence type="ECO:0000313" key="2">
    <source>
        <dbReference type="EMBL" id="KEA64055.1"/>
    </source>
</evidence>
<dbReference type="Pfam" id="PF09831">
    <property type="entry name" value="DUF2058"/>
    <property type="match status" value="1"/>
</dbReference>
<feature type="region of interest" description="Disordered" evidence="1">
    <location>
        <begin position="1"/>
        <end position="71"/>
    </location>
</feature>
<dbReference type="AlphaFoldDB" id="A0A081FZV0"/>
<organism evidence="2 3">
    <name type="scientific">Marinobacterium lacunae</name>
    <dbReference type="NCBI Taxonomy" id="1232683"/>
    <lineage>
        <taxon>Bacteria</taxon>
        <taxon>Pseudomonadati</taxon>
        <taxon>Pseudomonadota</taxon>
        <taxon>Gammaproteobacteria</taxon>
        <taxon>Oceanospirillales</taxon>
        <taxon>Oceanospirillaceae</taxon>
        <taxon>Marinobacterium</taxon>
    </lineage>
</organism>
<proteinExistence type="predicted"/>
<comment type="caution">
    <text evidence="2">The sequence shown here is derived from an EMBL/GenBank/DDBJ whole genome shotgun (WGS) entry which is preliminary data.</text>
</comment>
<dbReference type="RefSeq" id="WP_036186495.1">
    <property type="nucleotide sequence ID" value="NZ_JMQN01000021.1"/>
</dbReference>
<feature type="compositionally biased region" description="Basic residues" evidence="1">
    <location>
        <begin position="19"/>
        <end position="31"/>
    </location>
</feature>
<dbReference type="eggNOG" id="COG3122">
    <property type="taxonomic scope" value="Bacteria"/>
</dbReference>
<keyword evidence="3" id="KW-1185">Reference proteome</keyword>
<dbReference type="STRING" id="1232683.ADIMK_1790"/>
<dbReference type="OrthoDB" id="5294470at2"/>
<dbReference type="Proteomes" id="UP000028252">
    <property type="component" value="Unassembled WGS sequence"/>
</dbReference>
<evidence type="ECO:0000256" key="1">
    <source>
        <dbReference type="SAM" id="MobiDB-lite"/>
    </source>
</evidence>
<dbReference type="PATRIC" id="fig|1232683.4.peg.1764"/>
<gene>
    <name evidence="2" type="ORF">ADIMK_1790</name>
</gene>
<protein>
    <submittedName>
        <fullName evidence="2">Nucleoprotein/polynucleotide-associated enzyme</fullName>
    </submittedName>
</protein>
<evidence type="ECO:0000313" key="3">
    <source>
        <dbReference type="Proteomes" id="UP000028252"/>
    </source>
</evidence>